<keyword evidence="3" id="KW-1185">Reference proteome</keyword>
<dbReference type="Pfam" id="PF00059">
    <property type="entry name" value="Lectin_C"/>
    <property type="match status" value="1"/>
</dbReference>
<accession>A0A556V438</accession>
<gene>
    <name evidence="2" type="ORF">Baya_12715</name>
</gene>
<dbReference type="Proteomes" id="UP000319801">
    <property type="component" value="Unassembled WGS sequence"/>
</dbReference>
<organism evidence="2 3">
    <name type="scientific">Bagarius yarrelli</name>
    <name type="common">Goonch</name>
    <name type="synonym">Bagrus yarrelli</name>
    <dbReference type="NCBI Taxonomy" id="175774"/>
    <lineage>
        <taxon>Eukaryota</taxon>
        <taxon>Metazoa</taxon>
        <taxon>Chordata</taxon>
        <taxon>Craniata</taxon>
        <taxon>Vertebrata</taxon>
        <taxon>Euteleostomi</taxon>
        <taxon>Actinopterygii</taxon>
        <taxon>Neopterygii</taxon>
        <taxon>Teleostei</taxon>
        <taxon>Ostariophysi</taxon>
        <taxon>Siluriformes</taxon>
        <taxon>Sisoridae</taxon>
        <taxon>Sisorinae</taxon>
        <taxon>Bagarius</taxon>
    </lineage>
</organism>
<dbReference type="SMART" id="SM00034">
    <property type="entry name" value="CLECT"/>
    <property type="match status" value="1"/>
</dbReference>
<evidence type="ECO:0000313" key="2">
    <source>
        <dbReference type="EMBL" id="TST60391.1"/>
    </source>
</evidence>
<dbReference type="Gene3D" id="3.10.100.10">
    <property type="entry name" value="Mannose-Binding Protein A, subunit A"/>
    <property type="match status" value="1"/>
</dbReference>
<dbReference type="OrthoDB" id="6369810at2759"/>
<dbReference type="InterPro" id="IPR001304">
    <property type="entry name" value="C-type_lectin-like"/>
</dbReference>
<feature type="domain" description="C-type lectin" evidence="1">
    <location>
        <begin position="20"/>
        <end position="123"/>
    </location>
</feature>
<name>A0A556V438_BAGYA</name>
<evidence type="ECO:0000313" key="3">
    <source>
        <dbReference type="Proteomes" id="UP000319801"/>
    </source>
</evidence>
<dbReference type="PANTHER" id="PTHR45784">
    <property type="entry name" value="C-TYPE LECTIN DOMAIN FAMILY 20 MEMBER A-RELATED"/>
    <property type="match status" value="1"/>
</dbReference>
<dbReference type="AlphaFoldDB" id="A0A556V438"/>
<dbReference type="InterPro" id="IPR016187">
    <property type="entry name" value="CTDL_fold"/>
</dbReference>
<evidence type="ECO:0000259" key="1">
    <source>
        <dbReference type="PROSITE" id="PS50041"/>
    </source>
</evidence>
<reference evidence="2 3" key="1">
    <citation type="journal article" date="2019" name="Genome Biol. Evol.">
        <title>Whole-Genome Sequencing of the Giant Devil Catfish, Bagarius yarrelli.</title>
        <authorList>
            <person name="Jiang W."/>
            <person name="Lv Y."/>
            <person name="Cheng L."/>
            <person name="Yang K."/>
            <person name="Chao B."/>
            <person name="Wang X."/>
            <person name="Li Y."/>
            <person name="Pan X."/>
            <person name="You X."/>
            <person name="Zhang Y."/>
            <person name="Yang J."/>
            <person name="Li J."/>
            <person name="Zhang X."/>
            <person name="Liu S."/>
            <person name="Sun C."/>
            <person name="Yang J."/>
            <person name="Shi Q."/>
        </authorList>
    </citation>
    <scope>NUCLEOTIDE SEQUENCE [LARGE SCALE GENOMIC DNA]</scope>
    <source>
        <strain evidence="2">JWS20170419001</strain>
        <tissue evidence="2">Muscle</tissue>
    </source>
</reference>
<protein>
    <submittedName>
        <fullName evidence="2">C-type lectin 1</fullName>
    </submittedName>
</protein>
<sequence>MTSFFPLLSFIANNSYATRYVGVNSTLDWNGAKAHCRTVHTDLAFAITETDNDAMQKIASVLGISWIGGHRDTWKWSDGQNISNVLWLSGQPDNCYQHENCGVLDKGNFKDVKCTGLYYFICHINQPVIERQMVRLHVKSDSSIFDPDVQSAMLDLIKKTLDEKGMPMNINVTWKLHSNGQVFRKK</sequence>
<comment type="caution">
    <text evidence="2">The sequence shown here is derived from an EMBL/GenBank/DDBJ whole genome shotgun (WGS) entry which is preliminary data.</text>
</comment>
<dbReference type="GO" id="GO:0030246">
    <property type="term" value="F:carbohydrate binding"/>
    <property type="evidence" value="ECO:0007669"/>
    <property type="project" value="UniProtKB-KW"/>
</dbReference>
<dbReference type="EMBL" id="VCAZ01000111">
    <property type="protein sequence ID" value="TST60391.1"/>
    <property type="molecule type" value="Genomic_DNA"/>
</dbReference>
<keyword evidence="2" id="KW-0430">Lectin</keyword>
<dbReference type="SUPFAM" id="SSF56436">
    <property type="entry name" value="C-type lectin-like"/>
    <property type="match status" value="1"/>
</dbReference>
<dbReference type="InterPro" id="IPR016186">
    <property type="entry name" value="C-type_lectin-like/link_sf"/>
</dbReference>
<dbReference type="PANTHER" id="PTHR45784:SF3">
    <property type="entry name" value="C-TYPE LECTIN DOMAIN FAMILY 4 MEMBER K-LIKE-RELATED"/>
    <property type="match status" value="1"/>
</dbReference>
<dbReference type="PROSITE" id="PS50041">
    <property type="entry name" value="C_TYPE_LECTIN_2"/>
    <property type="match status" value="1"/>
</dbReference>
<proteinExistence type="predicted"/>